<feature type="domain" description="ACT" evidence="13">
    <location>
        <begin position="224"/>
        <end position="301"/>
    </location>
</feature>
<dbReference type="GO" id="GO:0005737">
    <property type="term" value="C:cytoplasm"/>
    <property type="evidence" value="ECO:0007669"/>
    <property type="project" value="TreeGrafter"/>
</dbReference>
<dbReference type="Proteomes" id="UP000319213">
    <property type="component" value="Unassembled WGS sequence"/>
</dbReference>
<evidence type="ECO:0000256" key="5">
    <source>
        <dbReference type="ARBA" id="ARBA00023141"/>
    </source>
</evidence>
<dbReference type="CDD" id="cd04905">
    <property type="entry name" value="ACT_CM-PDT"/>
    <property type="match status" value="1"/>
</dbReference>
<dbReference type="AlphaFoldDB" id="A0A543IPE0"/>
<dbReference type="UniPathway" id="UPA00121">
    <property type="reaction ID" value="UER00345"/>
</dbReference>
<dbReference type="InterPro" id="IPR001086">
    <property type="entry name" value="Preph_deHydtase"/>
</dbReference>
<dbReference type="CDD" id="cd13632">
    <property type="entry name" value="PBP2_Aa-PDT_like"/>
    <property type="match status" value="1"/>
</dbReference>
<evidence type="ECO:0000256" key="8">
    <source>
        <dbReference type="ARBA" id="ARBA00047848"/>
    </source>
</evidence>
<dbReference type="SUPFAM" id="SSF53850">
    <property type="entry name" value="Periplasmic binding protein-like II"/>
    <property type="match status" value="1"/>
</dbReference>
<evidence type="ECO:0000259" key="13">
    <source>
        <dbReference type="PROSITE" id="PS51671"/>
    </source>
</evidence>
<dbReference type="PANTHER" id="PTHR21022:SF19">
    <property type="entry name" value="PREPHENATE DEHYDRATASE-RELATED"/>
    <property type="match status" value="1"/>
</dbReference>
<feature type="site" description="Essential for prephenate dehydratase activity" evidence="9">
    <location>
        <position position="202"/>
    </location>
</feature>
<keyword evidence="6 10" id="KW-0584">Phenylalanine biosynthesis</keyword>
<dbReference type="PROSITE" id="PS00858">
    <property type="entry name" value="PREPHENATE_DEHYDR_2"/>
    <property type="match status" value="1"/>
</dbReference>
<protein>
    <recommendedName>
        <fullName evidence="3 10">Prephenate dehydratase</fullName>
        <shortName evidence="10">PDT</shortName>
        <ecNumber evidence="2 10">4.2.1.51</ecNumber>
    </recommendedName>
</protein>
<keyword evidence="5 10" id="KW-0057">Aromatic amino acid biosynthesis</keyword>
<evidence type="ECO:0000256" key="4">
    <source>
        <dbReference type="ARBA" id="ARBA00022605"/>
    </source>
</evidence>
<evidence type="ECO:0000313" key="14">
    <source>
        <dbReference type="EMBL" id="TQM72443.1"/>
    </source>
</evidence>
<keyword evidence="7 10" id="KW-0456">Lyase</keyword>
<dbReference type="GO" id="GO:0009094">
    <property type="term" value="P:L-phenylalanine biosynthetic process"/>
    <property type="evidence" value="ECO:0007669"/>
    <property type="project" value="UniProtKB-UniPathway"/>
</dbReference>
<evidence type="ECO:0000256" key="11">
    <source>
        <dbReference type="SAM" id="MobiDB-lite"/>
    </source>
</evidence>
<dbReference type="Pfam" id="PF00800">
    <property type="entry name" value="PDT"/>
    <property type="match status" value="1"/>
</dbReference>
<name>A0A543IPE0_9ACTN</name>
<dbReference type="Gene3D" id="3.40.190.10">
    <property type="entry name" value="Periplasmic binding protein-like II"/>
    <property type="match status" value="2"/>
</dbReference>
<evidence type="ECO:0000256" key="3">
    <source>
        <dbReference type="ARBA" id="ARBA00021872"/>
    </source>
</evidence>
<dbReference type="InterPro" id="IPR002912">
    <property type="entry name" value="ACT_dom"/>
</dbReference>
<dbReference type="GO" id="GO:0004664">
    <property type="term" value="F:prephenate dehydratase activity"/>
    <property type="evidence" value="ECO:0007669"/>
    <property type="project" value="UniProtKB-UniRule"/>
</dbReference>
<dbReference type="Pfam" id="PF01842">
    <property type="entry name" value="ACT"/>
    <property type="match status" value="1"/>
</dbReference>
<dbReference type="SUPFAM" id="SSF55021">
    <property type="entry name" value="ACT-like"/>
    <property type="match status" value="1"/>
</dbReference>
<sequence>MDTLDHMSNVPSRERSRSSDVPEGQDAPKPTYAYLGPEGTFSEAALRAMAPEARGLPCVNIPAAMEAVRSGEAEAAVVPLENSLEGAITVTLDEFAWGEHLLITGELLLPVQFSLLAREGMELGDIKRVVSHPAAITQCRNFLARELPDAVVIPAASTAGAARDVSEPGSPFDAAIADPIAAEVYGLVEVAKNIGDRKDTVTRFVRVERPGPLPEPTGADRTSVVAFLKDDHPGALLEMLHEFSVRGINLTRIESRPTRDGIGRYFFHFDCEGHIAEARVGDALAGLHRICAEVRFLGSYPRADAVQPKIKPGTSDEAFAEAAEWLRRMRAGQV</sequence>
<evidence type="ECO:0000256" key="7">
    <source>
        <dbReference type="ARBA" id="ARBA00023239"/>
    </source>
</evidence>
<evidence type="ECO:0000256" key="9">
    <source>
        <dbReference type="PIRSR" id="PIRSR001500-2"/>
    </source>
</evidence>
<feature type="domain" description="Prephenate dehydratase" evidence="12">
    <location>
        <begin position="31"/>
        <end position="209"/>
    </location>
</feature>
<keyword evidence="15" id="KW-1185">Reference proteome</keyword>
<reference evidence="14 15" key="1">
    <citation type="submission" date="2019-06" db="EMBL/GenBank/DDBJ databases">
        <title>Sequencing the genomes of 1000 actinobacteria strains.</title>
        <authorList>
            <person name="Klenk H.-P."/>
        </authorList>
    </citation>
    <scope>NUCLEOTIDE SEQUENCE [LARGE SCALE GENOMIC DNA]</scope>
    <source>
        <strain evidence="14 15">DSM 43186</strain>
    </source>
</reference>
<dbReference type="PIRSF" id="PIRSF001500">
    <property type="entry name" value="Chor_mut_pdt_Ppr"/>
    <property type="match status" value="1"/>
</dbReference>
<dbReference type="PROSITE" id="PS51171">
    <property type="entry name" value="PREPHENATE_DEHYDR_3"/>
    <property type="match status" value="1"/>
</dbReference>
<dbReference type="InterPro" id="IPR018528">
    <property type="entry name" value="Preph_deHydtase_CS"/>
</dbReference>
<dbReference type="PROSITE" id="PS51671">
    <property type="entry name" value="ACT"/>
    <property type="match status" value="1"/>
</dbReference>
<evidence type="ECO:0000256" key="10">
    <source>
        <dbReference type="RuleBase" id="RU361254"/>
    </source>
</evidence>
<proteinExistence type="predicted"/>
<dbReference type="EC" id="4.2.1.51" evidence="2 10"/>
<dbReference type="InterPro" id="IPR008242">
    <property type="entry name" value="Chor_mutase/pphenate_deHydtase"/>
</dbReference>
<dbReference type="Gene3D" id="3.30.70.260">
    <property type="match status" value="1"/>
</dbReference>
<evidence type="ECO:0000256" key="2">
    <source>
        <dbReference type="ARBA" id="ARBA00013147"/>
    </source>
</evidence>
<evidence type="ECO:0000313" key="15">
    <source>
        <dbReference type="Proteomes" id="UP000319213"/>
    </source>
</evidence>
<comment type="caution">
    <text evidence="14">The sequence shown here is derived from an EMBL/GenBank/DDBJ whole genome shotgun (WGS) entry which is preliminary data.</text>
</comment>
<dbReference type="PROSITE" id="PS00857">
    <property type="entry name" value="PREPHENATE_DEHYDR_1"/>
    <property type="match status" value="1"/>
</dbReference>
<gene>
    <name evidence="10" type="primary">pheA</name>
    <name evidence="14" type="ORF">FHX40_4583</name>
</gene>
<evidence type="ECO:0000259" key="12">
    <source>
        <dbReference type="PROSITE" id="PS51171"/>
    </source>
</evidence>
<dbReference type="FunFam" id="3.30.70.260:FF:000012">
    <property type="entry name" value="Prephenate dehydratase"/>
    <property type="match status" value="1"/>
</dbReference>
<evidence type="ECO:0000256" key="1">
    <source>
        <dbReference type="ARBA" id="ARBA00004741"/>
    </source>
</evidence>
<dbReference type="FunFam" id="3.40.190.10:FF:000064">
    <property type="entry name" value="Prephenate dehydratase"/>
    <property type="match status" value="1"/>
</dbReference>
<feature type="region of interest" description="Disordered" evidence="11">
    <location>
        <begin position="1"/>
        <end position="34"/>
    </location>
</feature>
<accession>A0A543IPE0</accession>
<dbReference type="PANTHER" id="PTHR21022">
    <property type="entry name" value="PREPHENATE DEHYDRATASE P PROTEIN"/>
    <property type="match status" value="1"/>
</dbReference>
<dbReference type="InterPro" id="IPR045865">
    <property type="entry name" value="ACT-like_dom_sf"/>
</dbReference>
<organism evidence="14 15">
    <name type="scientific">Thermopolyspora flexuosa</name>
    <dbReference type="NCBI Taxonomy" id="103836"/>
    <lineage>
        <taxon>Bacteria</taxon>
        <taxon>Bacillati</taxon>
        <taxon>Actinomycetota</taxon>
        <taxon>Actinomycetes</taxon>
        <taxon>Streptosporangiales</taxon>
        <taxon>Streptosporangiaceae</taxon>
        <taxon>Thermopolyspora</taxon>
    </lineage>
</organism>
<dbReference type="NCBIfam" id="NF008865">
    <property type="entry name" value="PRK11898.1"/>
    <property type="match status" value="1"/>
</dbReference>
<dbReference type="EMBL" id="VFPQ01000002">
    <property type="protein sequence ID" value="TQM72443.1"/>
    <property type="molecule type" value="Genomic_DNA"/>
</dbReference>
<comment type="catalytic activity">
    <reaction evidence="8 10">
        <text>prephenate + H(+) = 3-phenylpyruvate + CO2 + H2O</text>
        <dbReference type="Rhea" id="RHEA:21648"/>
        <dbReference type="ChEBI" id="CHEBI:15377"/>
        <dbReference type="ChEBI" id="CHEBI:15378"/>
        <dbReference type="ChEBI" id="CHEBI:16526"/>
        <dbReference type="ChEBI" id="CHEBI:18005"/>
        <dbReference type="ChEBI" id="CHEBI:29934"/>
        <dbReference type="EC" id="4.2.1.51"/>
    </reaction>
</comment>
<comment type="pathway">
    <text evidence="1 10">Amino-acid biosynthesis; L-phenylalanine biosynthesis; phenylpyruvate from prephenate: step 1/1.</text>
</comment>
<evidence type="ECO:0000256" key="6">
    <source>
        <dbReference type="ARBA" id="ARBA00023222"/>
    </source>
</evidence>
<keyword evidence="4 10" id="KW-0028">Amino-acid biosynthesis</keyword>